<dbReference type="EMBL" id="QSND01000001">
    <property type="protein sequence ID" value="KAA6452785.1"/>
    <property type="molecule type" value="Genomic_DNA"/>
</dbReference>
<organism evidence="3 4">
    <name type="scientific">Bacillus swezeyi</name>
    <dbReference type="NCBI Taxonomy" id="1925020"/>
    <lineage>
        <taxon>Bacteria</taxon>
        <taxon>Bacillati</taxon>
        <taxon>Bacillota</taxon>
        <taxon>Bacilli</taxon>
        <taxon>Bacillales</taxon>
        <taxon>Bacillaceae</taxon>
        <taxon>Bacillus</taxon>
    </lineage>
</organism>
<protein>
    <submittedName>
        <fullName evidence="3">Pilus assembly protein PilZ</fullName>
    </submittedName>
</protein>
<dbReference type="STRING" id="1925020.BTA30_07310"/>
<evidence type="ECO:0000259" key="2">
    <source>
        <dbReference type="Pfam" id="PF12945"/>
    </source>
</evidence>
<dbReference type="SUPFAM" id="SSF141371">
    <property type="entry name" value="PilZ domain-like"/>
    <property type="match status" value="1"/>
</dbReference>
<reference evidence="3 4" key="1">
    <citation type="submission" date="2018-08" db="EMBL/GenBank/DDBJ databases">
        <title>Bacillus phenotypic plasticity.</title>
        <authorList>
            <person name="Hurtado E."/>
        </authorList>
    </citation>
    <scope>NUCLEOTIDE SEQUENCE [LARGE SCALE GENOMIC DNA]</scope>
    <source>
        <strain evidence="3 4">427</strain>
    </source>
</reference>
<sequence>MLSLGDIITIEFENENQEDIIAKSKVSSIGENVLRVHYPVDVETGRTVIIPTNTIVTIHFVNKQQGLYKFTSVIQGREVHNYIPILNVYLPEEDQMTKIQRRQFFRVNTTIPVTVRLYGSDSMFKTYTANISAGGAALIIEETQKHKPEEDLNLSISLPNEGHDETVIDVHAQVKRTYLDRRTNKQIMTVEFIRMNEHDKQTLVQYCIKCQLIERRKLKSE</sequence>
<evidence type="ECO:0000313" key="3">
    <source>
        <dbReference type="EMBL" id="KAA6452785.1"/>
    </source>
</evidence>
<dbReference type="Pfam" id="PF12945">
    <property type="entry name" value="PilZNR"/>
    <property type="match status" value="1"/>
</dbReference>
<feature type="domain" description="Type III secretion system flagellar brake protein YcgR PilZN" evidence="2">
    <location>
        <begin position="4"/>
        <end position="91"/>
    </location>
</feature>
<accession>A0A5M8RVW6</accession>
<dbReference type="AlphaFoldDB" id="A0A5M8RVW6"/>
<dbReference type="InterPro" id="IPR009875">
    <property type="entry name" value="PilZ_domain"/>
</dbReference>
<comment type="caution">
    <text evidence="3">The sequence shown here is derived from an EMBL/GenBank/DDBJ whole genome shotgun (WGS) entry which is preliminary data.</text>
</comment>
<gene>
    <name evidence="3" type="ORF">DX927_00790</name>
</gene>
<evidence type="ECO:0000313" key="4">
    <source>
        <dbReference type="Proteomes" id="UP000324326"/>
    </source>
</evidence>
<dbReference type="InterPro" id="IPR009926">
    <property type="entry name" value="T3SS_YcgR_PilZN"/>
</dbReference>
<dbReference type="Proteomes" id="UP000324326">
    <property type="component" value="Unassembled WGS sequence"/>
</dbReference>
<dbReference type="GO" id="GO:0035438">
    <property type="term" value="F:cyclic-di-GMP binding"/>
    <property type="evidence" value="ECO:0007669"/>
    <property type="project" value="InterPro"/>
</dbReference>
<dbReference type="Gene3D" id="2.40.10.220">
    <property type="entry name" value="predicted glycosyltransferase like domains"/>
    <property type="match status" value="1"/>
</dbReference>
<dbReference type="RefSeq" id="WP_148955546.1">
    <property type="nucleotide sequence ID" value="NZ_QSND01000001.1"/>
</dbReference>
<name>A0A5M8RVW6_9BACI</name>
<feature type="domain" description="PilZ" evidence="1">
    <location>
        <begin position="100"/>
        <end position="208"/>
    </location>
</feature>
<dbReference type="Pfam" id="PF07238">
    <property type="entry name" value="PilZ"/>
    <property type="match status" value="1"/>
</dbReference>
<evidence type="ECO:0000259" key="1">
    <source>
        <dbReference type="Pfam" id="PF07238"/>
    </source>
</evidence>
<proteinExistence type="predicted"/>